<protein>
    <submittedName>
        <fullName evidence="1">Uncharacterized protein</fullName>
    </submittedName>
</protein>
<proteinExistence type="predicted"/>
<comment type="caution">
    <text evidence="1">The sequence shown here is derived from an EMBL/GenBank/DDBJ whole genome shotgun (WGS) entry which is preliminary data.</text>
</comment>
<organism evidence="1 2">
    <name type="scientific">Yersinia pestis biovar Orientalis str. IP275</name>
    <dbReference type="NCBI Taxonomy" id="373665"/>
    <lineage>
        <taxon>Bacteria</taxon>
        <taxon>Pseudomonadati</taxon>
        <taxon>Pseudomonadota</taxon>
        <taxon>Gammaproteobacteria</taxon>
        <taxon>Enterobacterales</taxon>
        <taxon>Yersiniaceae</taxon>
        <taxon>Yersinia</taxon>
    </lineage>
</organism>
<reference evidence="1 2" key="1">
    <citation type="submission" date="2008-01" db="EMBL/GenBank/DDBJ databases">
        <title>Yersinia pestis Strain IP275 project at JCVI/TIGR.</title>
        <authorList>
            <person name="Ravel J."/>
            <person name="Eppinger M."/>
            <person name="Fricke W.F."/>
            <person name="Rosovitz M."/>
            <person name="Lindler L.E."/>
            <person name="Bearden S."/>
            <person name="Shriefer M."/>
        </authorList>
    </citation>
    <scope>NUCLEOTIDE SEQUENCE [LARGE SCALE GENOMIC DNA]</scope>
    <source>
        <strain evidence="1 2">IP275</strain>
    </source>
</reference>
<sequence>MMTGAFLPVYVEKIANKYLSITCSIRQIYLLNVVLAS</sequence>
<evidence type="ECO:0000313" key="1">
    <source>
        <dbReference type="EMBL" id="EDR30948.1"/>
    </source>
</evidence>
<name>A0AAV3BAZ5_YERPE</name>
<reference evidence="1 2" key="2">
    <citation type="submission" date="2010-03" db="EMBL/GenBank/DDBJ databases">
        <authorList>
            <person name="Payne S.H."/>
            <person name="Sutton G.G."/>
        </authorList>
    </citation>
    <scope>NUCLEOTIDE SEQUENCE [LARGE SCALE GENOMIC DNA]</scope>
    <source>
        <strain evidence="1 2">IP275</strain>
    </source>
</reference>
<accession>A0AAV3BAZ5</accession>
<dbReference type="AlphaFoldDB" id="A0AAV3BAZ5"/>
<gene>
    <name evidence="1" type="ORF">YPIP275_3049</name>
</gene>
<dbReference type="EMBL" id="AAOS02000029">
    <property type="protein sequence ID" value="EDR30948.1"/>
    <property type="molecule type" value="Genomic_DNA"/>
</dbReference>
<evidence type="ECO:0000313" key="2">
    <source>
        <dbReference type="Proteomes" id="UP000004430"/>
    </source>
</evidence>
<dbReference type="Proteomes" id="UP000004430">
    <property type="component" value="Unassembled WGS sequence"/>
</dbReference>